<protein>
    <submittedName>
        <fullName evidence="2">tRNA threonylcarbamoyladenosine biosynthesis protein TsaB</fullName>
    </submittedName>
</protein>
<evidence type="ECO:0000313" key="2">
    <source>
        <dbReference type="EMBL" id="TWJ32944.1"/>
    </source>
</evidence>
<dbReference type="GO" id="GO:0002949">
    <property type="term" value="P:tRNA threonylcarbamoyladenosine modification"/>
    <property type="evidence" value="ECO:0007669"/>
    <property type="project" value="InterPro"/>
</dbReference>
<keyword evidence="3" id="KW-1185">Reference proteome</keyword>
<comment type="caution">
    <text evidence="2">The sequence shown here is derived from an EMBL/GenBank/DDBJ whole genome shotgun (WGS) entry which is preliminary data.</text>
</comment>
<dbReference type="InterPro" id="IPR000905">
    <property type="entry name" value="Gcp-like_dom"/>
</dbReference>
<dbReference type="OrthoDB" id="9809995at2"/>
<evidence type="ECO:0000259" key="1">
    <source>
        <dbReference type="Pfam" id="PF00814"/>
    </source>
</evidence>
<feature type="domain" description="Gcp-like" evidence="1">
    <location>
        <begin position="36"/>
        <end position="127"/>
    </location>
</feature>
<sequence>MKLLTVDTSTNVCSIALSDGSRFVAEYLFSPGKKAAARLVPAIRELLADAGLPIAELDGFGVAFGPGSFTGIRVGLATVKGLALASGKPAVGFSSLAMLAQNLPWAAHPVCALFDARKGEVYAGIYRCRELPEPLVAVRAVPPAELVDGICEPTIFVGDGAVRYRALIAERLGDLAIFAPESANTPRASAGAQLALAAFAQGDIPPLPLLNPVYHRLSEAEVARLAAS</sequence>
<evidence type="ECO:0000313" key="3">
    <source>
        <dbReference type="Proteomes" id="UP000319449"/>
    </source>
</evidence>
<accession>A0A562WRV3</accession>
<dbReference type="AlphaFoldDB" id="A0A562WRV3"/>
<organism evidence="2 3">
    <name type="scientific">Geobacter argillaceus</name>
    <dbReference type="NCBI Taxonomy" id="345631"/>
    <lineage>
        <taxon>Bacteria</taxon>
        <taxon>Pseudomonadati</taxon>
        <taxon>Thermodesulfobacteriota</taxon>
        <taxon>Desulfuromonadia</taxon>
        <taxon>Geobacterales</taxon>
        <taxon>Geobacteraceae</taxon>
        <taxon>Geobacter</taxon>
    </lineage>
</organism>
<dbReference type="InterPro" id="IPR022496">
    <property type="entry name" value="T6A_TsaB"/>
</dbReference>
<dbReference type="PANTHER" id="PTHR11735">
    <property type="entry name" value="TRNA N6-ADENOSINE THREONYLCARBAMOYLTRANSFERASE"/>
    <property type="match status" value="1"/>
</dbReference>
<dbReference type="InterPro" id="IPR043129">
    <property type="entry name" value="ATPase_NBD"/>
</dbReference>
<dbReference type="RefSeq" id="WP_145017473.1">
    <property type="nucleotide sequence ID" value="NZ_VLLN01000002.1"/>
</dbReference>
<dbReference type="GO" id="GO:0005829">
    <property type="term" value="C:cytosol"/>
    <property type="evidence" value="ECO:0007669"/>
    <property type="project" value="TreeGrafter"/>
</dbReference>
<gene>
    <name evidence="2" type="ORF">JN12_00355</name>
</gene>
<dbReference type="Gene3D" id="3.30.420.40">
    <property type="match status" value="2"/>
</dbReference>
<name>A0A562WRV3_9BACT</name>
<dbReference type="CDD" id="cd24032">
    <property type="entry name" value="ASKHA_NBD_TsaB"/>
    <property type="match status" value="1"/>
</dbReference>
<proteinExistence type="predicted"/>
<dbReference type="Pfam" id="PF00814">
    <property type="entry name" value="TsaD"/>
    <property type="match status" value="1"/>
</dbReference>
<dbReference type="Proteomes" id="UP000319449">
    <property type="component" value="Unassembled WGS sequence"/>
</dbReference>
<dbReference type="EMBL" id="VLLN01000002">
    <property type="protein sequence ID" value="TWJ32944.1"/>
    <property type="molecule type" value="Genomic_DNA"/>
</dbReference>
<dbReference type="PANTHER" id="PTHR11735:SF11">
    <property type="entry name" value="TRNA THREONYLCARBAMOYLADENOSINE BIOSYNTHESIS PROTEIN TSAB"/>
    <property type="match status" value="1"/>
</dbReference>
<dbReference type="NCBIfam" id="TIGR03725">
    <property type="entry name" value="T6A_YeaZ"/>
    <property type="match status" value="1"/>
</dbReference>
<dbReference type="SUPFAM" id="SSF53067">
    <property type="entry name" value="Actin-like ATPase domain"/>
    <property type="match status" value="2"/>
</dbReference>
<reference evidence="2 3" key="1">
    <citation type="submission" date="2019-07" db="EMBL/GenBank/DDBJ databases">
        <title>Genomic Encyclopedia of Archaeal and Bacterial Type Strains, Phase II (KMG-II): from individual species to whole genera.</title>
        <authorList>
            <person name="Goeker M."/>
        </authorList>
    </citation>
    <scope>NUCLEOTIDE SEQUENCE [LARGE SCALE GENOMIC DNA]</scope>
    <source>
        <strain evidence="2 3">ATCC BAA-1139</strain>
    </source>
</reference>